<sequence>MNTSLKQELTKKLEKEKYKFLRLFAEFENYKKRIHKERIDLFKTAHKNVMITLIPVLDDFERGISEIKKSKNDDIIRGVELIQDKLLRILKENGLKEIQVKKGDSFNTDYHEAITQTLSPSEELKGRIIEIVESGYSLHNKVIRHAKVIVGK</sequence>
<dbReference type="PANTHER" id="PTHR21237">
    <property type="entry name" value="GRPE PROTEIN"/>
    <property type="match status" value="1"/>
</dbReference>
<dbReference type="Gene3D" id="2.30.22.10">
    <property type="entry name" value="Head domain of nucleotide exchange factor GrpE"/>
    <property type="match status" value="1"/>
</dbReference>
<dbReference type="PRINTS" id="PR00773">
    <property type="entry name" value="GRPEPROTEIN"/>
</dbReference>
<dbReference type="GO" id="GO:0051082">
    <property type="term" value="F:unfolded protein binding"/>
    <property type="evidence" value="ECO:0007669"/>
    <property type="project" value="TreeGrafter"/>
</dbReference>
<evidence type="ECO:0000256" key="3">
    <source>
        <dbReference type="HAMAP-Rule" id="MF_01151"/>
    </source>
</evidence>
<dbReference type="HOGENOM" id="CLU_057217_5_2_10"/>
<keyword evidence="6" id="KW-1185">Reference proteome</keyword>
<dbReference type="InterPro" id="IPR000740">
    <property type="entry name" value="GrpE"/>
</dbReference>
<evidence type="ECO:0000256" key="1">
    <source>
        <dbReference type="ARBA" id="ARBA00009054"/>
    </source>
</evidence>
<dbReference type="EMBL" id="CP006873">
    <property type="protein sequence ID" value="AID37385.1"/>
    <property type="molecule type" value="Genomic_DNA"/>
</dbReference>
<name>A0A068DNQ4_9FLAO</name>
<dbReference type="PANTHER" id="PTHR21237:SF23">
    <property type="entry name" value="GRPE PROTEIN HOMOLOG, MITOCHONDRIAL"/>
    <property type="match status" value="1"/>
</dbReference>
<organism evidence="5 6">
    <name type="scientific">Candidatus Walczuchella monophlebidarum</name>
    <dbReference type="NCBI Taxonomy" id="1415657"/>
    <lineage>
        <taxon>Bacteria</taxon>
        <taxon>Pseudomonadati</taxon>
        <taxon>Bacteroidota</taxon>
        <taxon>Flavobacteriia</taxon>
        <taxon>Flavobacteriales</taxon>
        <taxon>Candidatus Walczuchella</taxon>
    </lineage>
</organism>
<evidence type="ECO:0000256" key="2">
    <source>
        <dbReference type="ARBA" id="ARBA00023186"/>
    </source>
</evidence>
<dbReference type="GO" id="GO:0005737">
    <property type="term" value="C:cytoplasm"/>
    <property type="evidence" value="ECO:0007669"/>
    <property type="project" value="UniProtKB-SubCell"/>
</dbReference>
<keyword evidence="3" id="KW-0963">Cytoplasm</keyword>
<dbReference type="GO" id="GO:0000774">
    <property type="term" value="F:adenyl-nucleotide exchange factor activity"/>
    <property type="evidence" value="ECO:0007669"/>
    <property type="project" value="InterPro"/>
</dbReference>
<comment type="similarity">
    <text evidence="1 3 4">Belongs to the GrpE family.</text>
</comment>
<dbReference type="STRING" id="1415657.FNIIJ_083"/>
<evidence type="ECO:0000256" key="4">
    <source>
        <dbReference type="RuleBase" id="RU004478"/>
    </source>
</evidence>
<protein>
    <recommendedName>
        <fullName evidence="3">Protein GrpE</fullName>
    </recommendedName>
    <alternativeName>
        <fullName evidence="3">HSP-70 cofactor</fullName>
    </alternativeName>
</protein>
<dbReference type="InterPro" id="IPR013805">
    <property type="entry name" value="GrpE_CC"/>
</dbReference>
<dbReference type="SUPFAM" id="SSF51064">
    <property type="entry name" value="Head domain of nucleotide exchange factor GrpE"/>
    <property type="match status" value="1"/>
</dbReference>
<dbReference type="InterPro" id="IPR009012">
    <property type="entry name" value="GrpE_head"/>
</dbReference>
<dbReference type="RefSeq" id="WP_051673232.1">
    <property type="nucleotide sequence ID" value="NZ_CP006873.1"/>
</dbReference>
<evidence type="ECO:0000313" key="6">
    <source>
        <dbReference type="Proteomes" id="UP000027148"/>
    </source>
</evidence>
<dbReference type="AlphaFoldDB" id="A0A068DNQ4"/>
<proteinExistence type="inferred from homology"/>
<dbReference type="Pfam" id="PF01025">
    <property type="entry name" value="GrpE"/>
    <property type="match status" value="1"/>
</dbReference>
<dbReference type="Proteomes" id="UP000027148">
    <property type="component" value="Chromosome"/>
</dbReference>
<dbReference type="SUPFAM" id="SSF58014">
    <property type="entry name" value="Coiled-coil domain of nucleotide exchange factor GrpE"/>
    <property type="match status" value="1"/>
</dbReference>
<comment type="subunit">
    <text evidence="3">Homodimer.</text>
</comment>
<keyword evidence="2 3" id="KW-0143">Chaperone</keyword>
<evidence type="ECO:0000313" key="5">
    <source>
        <dbReference type="EMBL" id="AID37385.1"/>
    </source>
</evidence>
<keyword evidence="3" id="KW-0346">Stress response</keyword>
<comment type="subcellular location">
    <subcellularLocation>
        <location evidence="3">Cytoplasm</location>
    </subcellularLocation>
</comment>
<dbReference type="KEGG" id="elv:FNIIJ_083"/>
<dbReference type="CDD" id="cd00446">
    <property type="entry name" value="GrpE"/>
    <property type="match status" value="1"/>
</dbReference>
<dbReference type="OrthoDB" id="9812586at2"/>
<dbReference type="HAMAP" id="MF_01151">
    <property type="entry name" value="GrpE"/>
    <property type="match status" value="1"/>
</dbReference>
<dbReference type="GO" id="GO:0042803">
    <property type="term" value="F:protein homodimerization activity"/>
    <property type="evidence" value="ECO:0007669"/>
    <property type="project" value="InterPro"/>
</dbReference>
<dbReference type="Gene3D" id="3.90.20.20">
    <property type="match status" value="1"/>
</dbReference>
<gene>
    <name evidence="3 5" type="primary">grpE</name>
    <name evidence="5" type="ORF">FNIIJ_083</name>
</gene>
<comment type="function">
    <text evidence="3">Participates actively in the response to hyperosmotic and heat shock by preventing the aggregation of stress-denatured proteins, in association with DnaK and GrpE. It is the nucleotide exchange factor for DnaK and may function as a thermosensor. Unfolded proteins bind initially to DnaJ; upon interaction with the DnaJ-bound protein, DnaK hydrolyzes its bound ATP, resulting in the formation of a stable complex. GrpE releases ADP from DnaK; ATP binding to DnaK triggers the release of the substrate protein, thus completing the reaction cycle. Several rounds of ATP-dependent interactions between DnaJ, DnaK and GrpE are required for fully efficient folding.</text>
</comment>
<reference evidence="5 6" key="1">
    <citation type="journal article" date="2014" name="Genome Biol. Evol.">
        <title>Genome sequence of "Candidatus Walczuchella monophlebidarum" the flavobacterial endosymbiont of Llaveia axin axin (Hemiptera: Coccoidea: Monophlebidae).</title>
        <authorList>
            <person name="Rosas-Perez T."/>
            <person name="Rosenblueth M."/>
            <person name="Rincon-Rosales R."/>
            <person name="Mora J."/>
            <person name="Martinez-Romero E."/>
        </authorList>
    </citation>
    <scope>NUCLEOTIDE SEQUENCE [LARGE SCALE GENOMIC DNA]</scope>
    <source>
        <strain evidence="5">FNIIJ</strain>
    </source>
</reference>
<accession>A0A068DNQ4</accession>
<dbReference type="GO" id="GO:0006457">
    <property type="term" value="P:protein folding"/>
    <property type="evidence" value="ECO:0007669"/>
    <property type="project" value="InterPro"/>
</dbReference>
<dbReference type="GO" id="GO:0051087">
    <property type="term" value="F:protein-folding chaperone binding"/>
    <property type="evidence" value="ECO:0007669"/>
    <property type="project" value="InterPro"/>
</dbReference>